<dbReference type="InterPro" id="IPR038765">
    <property type="entry name" value="Papain-like_cys_pep_sf"/>
</dbReference>
<organism evidence="2 3">
    <name type="scientific">Prymnesium parvum</name>
    <name type="common">Toxic golden alga</name>
    <dbReference type="NCBI Taxonomy" id="97485"/>
    <lineage>
        <taxon>Eukaryota</taxon>
        <taxon>Haptista</taxon>
        <taxon>Haptophyta</taxon>
        <taxon>Prymnesiophyceae</taxon>
        <taxon>Prymnesiales</taxon>
        <taxon>Prymnesiaceae</taxon>
        <taxon>Prymnesium</taxon>
    </lineage>
</organism>
<dbReference type="PANTHER" id="PTHR35532">
    <property type="entry name" value="SIMILAR TO POLYHYDROXYALKANOATE DEPOLYMERASE"/>
    <property type="match status" value="1"/>
</dbReference>
<evidence type="ECO:0000313" key="3">
    <source>
        <dbReference type="Proteomes" id="UP001515480"/>
    </source>
</evidence>
<feature type="domain" description="Transglutaminase-like" evidence="1">
    <location>
        <begin position="89"/>
        <end position="166"/>
    </location>
</feature>
<dbReference type="InterPro" id="IPR002931">
    <property type="entry name" value="Transglutaminase-like"/>
</dbReference>
<name>A0AB34J837_PRYPA</name>
<gene>
    <name evidence="2" type="ORF">AB1Y20_003936</name>
</gene>
<dbReference type="SUPFAM" id="SSF54001">
    <property type="entry name" value="Cysteine proteinases"/>
    <property type="match status" value="1"/>
</dbReference>
<reference evidence="2 3" key="1">
    <citation type="journal article" date="2024" name="Science">
        <title>Giant polyketide synthase enzymes in the biosynthesis of giant marine polyether toxins.</title>
        <authorList>
            <person name="Fallon T.R."/>
            <person name="Shende V.V."/>
            <person name="Wierzbicki I.H."/>
            <person name="Pendleton A.L."/>
            <person name="Watervoot N.F."/>
            <person name="Auber R.P."/>
            <person name="Gonzalez D.J."/>
            <person name="Wisecaver J.H."/>
            <person name="Moore B.S."/>
        </authorList>
    </citation>
    <scope>NUCLEOTIDE SEQUENCE [LARGE SCALE GENOMIC DNA]</scope>
    <source>
        <strain evidence="2 3">12B1</strain>
    </source>
</reference>
<keyword evidence="3" id="KW-1185">Reference proteome</keyword>
<dbReference type="Proteomes" id="UP001515480">
    <property type="component" value="Unassembled WGS sequence"/>
</dbReference>
<dbReference type="EMBL" id="JBGBPQ010000012">
    <property type="protein sequence ID" value="KAL1514851.1"/>
    <property type="molecule type" value="Genomic_DNA"/>
</dbReference>
<sequence length="363" mass="38336">MSAAPPPQHHERRFHPRSIMMAALCLASPAAPATLWPPALMREYVLPLQALDESVSSDAAARQRLLLEATAIIGSRSAADARTVRQLNAALFPRLRVAYDPERTRAPNQPLDESLLRGAATCTGLSLLLVAALRANGVPARVAGTPAWHADDDPRCGNHNWVEAFVVRLAVAQWAYLGAAEDSPLDATWFTSRAARAPRGVFAARASGGAAHPLFPLAWGGGRVPAVERSARYRHAVRREVRLAAAAAARARGGPVCVVVREAARADEIAALVQFGARSCRRYWPQIGRAPLDGAGAVTLAVGEEYVVEAFVPCDEGACGEGGEGAGESEGVDELFCGRVACVGRIVVSVDASDAPIVIPSLE</sequence>
<dbReference type="Gene3D" id="3.10.620.30">
    <property type="match status" value="1"/>
</dbReference>
<comment type="caution">
    <text evidence="2">The sequence shown here is derived from an EMBL/GenBank/DDBJ whole genome shotgun (WGS) entry which is preliminary data.</text>
</comment>
<evidence type="ECO:0000259" key="1">
    <source>
        <dbReference type="Pfam" id="PF01841"/>
    </source>
</evidence>
<dbReference type="Pfam" id="PF01841">
    <property type="entry name" value="Transglut_core"/>
    <property type="match status" value="1"/>
</dbReference>
<dbReference type="AlphaFoldDB" id="A0AB34J837"/>
<dbReference type="PANTHER" id="PTHR35532:SF5">
    <property type="entry name" value="CARBOHYDRATE-BINDING DOMAIN-CONTAINING PROTEIN"/>
    <property type="match status" value="1"/>
</dbReference>
<accession>A0AB34J837</accession>
<evidence type="ECO:0000313" key="2">
    <source>
        <dbReference type="EMBL" id="KAL1514851.1"/>
    </source>
</evidence>
<proteinExistence type="predicted"/>
<protein>
    <recommendedName>
        <fullName evidence="1">Transglutaminase-like domain-containing protein</fullName>
    </recommendedName>
</protein>